<dbReference type="Proteomes" id="UP000012062">
    <property type="component" value="Unassembled WGS sequence"/>
</dbReference>
<protein>
    <submittedName>
        <fullName evidence="1">Uncharacterized protein</fullName>
    </submittedName>
</protein>
<comment type="caution">
    <text evidence="1">The sequence shown here is derived from an EMBL/GenBank/DDBJ whole genome shotgun (WGS) entry which is preliminary data.</text>
</comment>
<dbReference type="EMBL" id="CAUM01000128">
    <property type="protein sequence ID" value="CCV07537.1"/>
    <property type="molecule type" value="Genomic_DNA"/>
</dbReference>
<keyword evidence="2" id="KW-1185">Reference proteome</keyword>
<dbReference type="STRING" id="1297569.MESS2_60005"/>
<proteinExistence type="predicted"/>
<evidence type="ECO:0000313" key="1">
    <source>
        <dbReference type="EMBL" id="CCV07537.1"/>
    </source>
</evidence>
<dbReference type="AlphaFoldDB" id="M5ETE5"/>
<gene>
    <name evidence="1" type="ORF">MESS2_60005</name>
</gene>
<name>M5ETE5_9HYPH</name>
<reference evidence="1 2" key="1">
    <citation type="submission" date="2013-02" db="EMBL/GenBank/DDBJ databases">
        <authorList>
            <person name="Genoscope - CEA"/>
        </authorList>
    </citation>
    <scope>NUCLEOTIDE SEQUENCE [LARGE SCALE GENOMIC DNA]</scope>
    <source>
        <strain evidence="1 2">STM 2683</strain>
    </source>
</reference>
<organism evidence="1 2">
    <name type="scientific">Mesorhizobium metallidurans STM 2683</name>
    <dbReference type="NCBI Taxonomy" id="1297569"/>
    <lineage>
        <taxon>Bacteria</taxon>
        <taxon>Pseudomonadati</taxon>
        <taxon>Pseudomonadota</taxon>
        <taxon>Alphaproteobacteria</taxon>
        <taxon>Hyphomicrobiales</taxon>
        <taxon>Phyllobacteriaceae</taxon>
        <taxon>Mesorhizobium</taxon>
    </lineage>
</organism>
<evidence type="ECO:0000313" key="2">
    <source>
        <dbReference type="Proteomes" id="UP000012062"/>
    </source>
</evidence>
<sequence>MWRTELRSTDLAAIFCNRLTSAGIAVHKNAMDFMSGTLRRDRAGRRLKSQNDKFCGLIRGLELQTVMWRRGGRLRLIKAPGNKSARPRFSGSDR</sequence>
<accession>M5ETE5</accession>